<dbReference type="GO" id="GO:0051603">
    <property type="term" value="P:proteolysis involved in protein catabolic process"/>
    <property type="evidence" value="ECO:0007669"/>
    <property type="project" value="InterPro"/>
</dbReference>
<feature type="region of interest" description="Disordered" evidence="5">
    <location>
        <begin position="228"/>
        <end position="252"/>
    </location>
</feature>
<keyword evidence="2" id="KW-0888">Threonine protease</keyword>
<dbReference type="EMBL" id="JAGRRH010000012">
    <property type="protein sequence ID" value="KAG7362260.1"/>
    <property type="molecule type" value="Genomic_DNA"/>
</dbReference>
<evidence type="ECO:0000256" key="4">
    <source>
        <dbReference type="ARBA" id="ARBA00023242"/>
    </source>
</evidence>
<protein>
    <submittedName>
        <fullName evidence="7">Proteasome subunit beta</fullName>
    </submittedName>
</protein>
<gene>
    <name evidence="6" type="ORF">IV203_017761</name>
    <name evidence="7" type="ORF">IV203_025926</name>
</gene>
<evidence type="ECO:0000256" key="1">
    <source>
        <dbReference type="ARBA" id="ARBA00022670"/>
    </source>
</evidence>
<keyword evidence="1" id="KW-0645">Protease</keyword>
<evidence type="ECO:0000256" key="3">
    <source>
        <dbReference type="ARBA" id="ARBA00022801"/>
    </source>
</evidence>
<evidence type="ECO:0000256" key="2">
    <source>
        <dbReference type="ARBA" id="ARBA00022698"/>
    </source>
</evidence>
<reference evidence="7" key="2">
    <citation type="submission" date="2021-04" db="EMBL/GenBank/DDBJ databases">
        <authorList>
            <person name="Podell S."/>
        </authorList>
    </citation>
    <scope>NUCLEOTIDE SEQUENCE</scope>
    <source>
        <strain evidence="7">Hildebrandi</strain>
    </source>
</reference>
<comment type="caution">
    <text evidence="7">The sequence shown here is derived from an EMBL/GenBank/DDBJ whole genome shotgun (WGS) entry which is preliminary data.</text>
</comment>
<keyword evidence="3" id="KW-0378">Hydrolase</keyword>
<dbReference type="GO" id="GO:0005737">
    <property type="term" value="C:cytoplasm"/>
    <property type="evidence" value="ECO:0007669"/>
    <property type="project" value="TreeGrafter"/>
</dbReference>
<keyword evidence="4" id="KW-0539">Nucleus</keyword>
<proteinExistence type="predicted"/>
<evidence type="ECO:0000313" key="8">
    <source>
        <dbReference type="Proteomes" id="UP000693970"/>
    </source>
</evidence>
<dbReference type="PANTHER" id="PTHR32194">
    <property type="entry name" value="METALLOPROTEASE TLDD"/>
    <property type="match status" value="1"/>
</dbReference>
<name>A0A9K3PWL1_9STRA</name>
<evidence type="ECO:0000313" key="6">
    <source>
        <dbReference type="EMBL" id="KAG7337884.1"/>
    </source>
</evidence>
<reference evidence="7" key="1">
    <citation type="journal article" date="2021" name="Sci. Rep.">
        <title>Diploid genomic architecture of Nitzschia inconspicua, an elite biomass production diatom.</title>
        <authorList>
            <person name="Oliver A."/>
            <person name="Podell S."/>
            <person name="Pinowska A."/>
            <person name="Traller J.C."/>
            <person name="Smith S.R."/>
            <person name="McClure R."/>
            <person name="Beliaev A."/>
            <person name="Bohutskyi P."/>
            <person name="Hill E.A."/>
            <person name="Rabines A."/>
            <person name="Zheng H."/>
            <person name="Allen L.Z."/>
            <person name="Kuo A."/>
            <person name="Grigoriev I.V."/>
            <person name="Allen A.E."/>
            <person name="Hazlebeck D."/>
            <person name="Allen E.E."/>
        </authorList>
    </citation>
    <scope>NUCLEOTIDE SEQUENCE</scope>
    <source>
        <strain evidence="7">Hildebrandi</strain>
    </source>
</reference>
<dbReference type="Proteomes" id="UP000693970">
    <property type="component" value="Unassembled WGS sequence"/>
</dbReference>
<dbReference type="Pfam" id="PF00227">
    <property type="entry name" value="Proteasome"/>
    <property type="match status" value="2"/>
</dbReference>
<organism evidence="7 8">
    <name type="scientific">Nitzschia inconspicua</name>
    <dbReference type="NCBI Taxonomy" id="303405"/>
    <lineage>
        <taxon>Eukaryota</taxon>
        <taxon>Sar</taxon>
        <taxon>Stramenopiles</taxon>
        <taxon>Ochrophyta</taxon>
        <taxon>Bacillariophyta</taxon>
        <taxon>Bacillariophyceae</taxon>
        <taxon>Bacillariophycidae</taxon>
        <taxon>Bacillariales</taxon>
        <taxon>Bacillariaceae</taxon>
        <taxon>Nitzschia</taxon>
    </lineage>
</organism>
<accession>A0A9K3PWL1</accession>
<feature type="compositionally biased region" description="Basic and acidic residues" evidence="5">
    <location>
        <begin position="418"/>
        <end position="432"/>
    </location>
</feature>
<dbReference type="OrthoDB" id="429533at2759"/>
<feature type="region of interest" description="Disordered" evidence="5">
    <location>
        <begin position="418"/>
        <end position="448"/>
    </location>
</feature>
<dbReference type="EMBL" id="JAGRRH010000071">
    <property type="protein sequence ID" value="KAG7337884.1"/>
    <property type="molecule type" value="Genomic_DNA"/>
</dbReference>
<dbReference type="AlphaFoldDB" id="A0A9K3PWL1"/>
<evidence type="ECO:0000256" key="5">
    <source>
        <dbReference type="SAM" id="MobiDB-lite"/>
    </source>
</evidence>
<keyword evidence="7" id="KW-0647">Proteasome</keyword>
<dbReference type="GO" id="GO:0004298">
    <property type="term" value="F:threonine-type endopeptidase activity"/>
    <property type="evidence" value="ECO:0007669"/>
    <property type="project" value="UniProtKB-KW"/>
</dbReference>
<keyword evidence="8" id="KW-1185">Reference proteome</keyword>
<dbReference type="InterPro" id="IPR023333">
    <property type="entry name" value="Proteasome_suB-type"/>
</dbReference>
<evidence type="ECO:0000313" key="7">
    <source>
        <dbReference type="EMBL" id="KAG7362260.1"/>
    </source>
</evidence>
<dbReference type="GO" id="GO:0005839">
    <property type="term" value="C:proteasome core complex"/>
    <property type="evidence" value="ECO:0007669"/>
    <property type="project" value="InterPro"/>
</dbReference>
<sequence>MTVPVKTHISALSKNVWSDRTLPFHHPLDGFHAKTTTTTTSSSSSSWISSKARIVVPRLDGFLNDMFDDEEVGTTEDLLSTADRLWNKIDGDDPNTLSPPLASKDSNFLRLHLETQHHRKNPPTMLGSSSSDPQNLKGYCKKTGTTIAGCVISNKEEGPFVILAADTRATDRTLVADKTCSKIHPLASNCWCCGAGASGDLDKVTRNVLYNMALIELQSLSVGNGNLIDEDDNESSNANIDGVPSTKEASPIFPNSQLLRQQGYSHSEEDDDDSGEPLLYMLPVSIPILCKMFQDQLFRAQGNLGANLILGGVWQGEAYLRAIHPHGSMDVGLPFAALGSGGLAAMAVLEEGYRPDLTLEKGIELVQRSILSGIRNDLGSGSQVDLCVIFPDGSSRHNRRVVPEEFLEDVDVVWEKRDEDGETVGKDVDPPRTRSSSSFGVNGFGNQPFSIESTRQRILSIEANEARHKTIWDNALDH</sequence>
<dbReference type="InterPro" id="IPR001353">
    <property type="entry name" value="Proteasome_sua/b"/>
</dbReference>
<dbReference type="PANTHER" id="PTHR32194:SF4">
    <property type="entry name" value="PROTEASOME SUBUNIT BETA TYPE-7"/>
    <property type="match status" value="1"/>
</dbReference>